<dbReference type="AlphaFoldDB" id="A0A820R3U9"/>
<accession>A0A820R3U9</accession>
<sequence length="72" mass="8395">MLDIKPILYQLSDKCNPKIDLPLSTSTSNFFHQQTKCSNNIDSRRTKYPDVPKLLRISDKKQSIFPTINNQR</sequence>
<comment type="caution">
    <text evidence="1">The sequence shown here is derived from an EMBL/GenBank/DDBJ whole genome shotgun (WGS) entry which is preliminary data.</text>
</comment>
<proteinExistence type="predicted"/>
<reference evidence="1" key="1">
    <citation type="submission" date="2021-02" db="EMBL/GenBank/DDBJ databases">
        <authorList>
            <person name="Nowell W R."/>
        </authorList>
    </citation>
    <scope>NUCLEOTIDE SEQUENCE</scope>
</reference>
<evidence type="ECO:0000313" key="2">
    <source>
        <dbReference type="Proteomes" id="UP000663868"/>
    </source>
</evidence>
<protein>
    <submittedName>
        <fullName evidence="1">Uncharacterized protein</fullName>
    </submittedName>
</protein>
<feature type="non-terminal residue" evidence="1">
    <location>
        <position position="1"/>
    </location>
</feature>
<evidence type="ECO:0000313" key="1">
    <source>
        <dbReference type="EMBL" id="CAF4429150.1"/>
    </source>
</evidence>
<name>A0A820R3U9_9BILA</name>
<gene>
    <name evidence="1" type="ORF">KXQ929_LOCUS52676</name>
</gene>
<dbReference type="EMBL" id="CAJOBB010028322">
    <property type="protein sequence ID" value="CAF4429150.1"/>
    <property type="molecule type" value="Genomic_DNA"/>
</dbReference>
<dbReference type="Proteomes" id="UP000663868">
    <property type="component" value="Unassembled WGS sequence"/>
</dbReference>
<organism evidence="1 2">
    <name type="scientific">Adineta steineri</name>
    <dbReference type="NCBI Taxonomy" id="433720"/>
    <lineage>
        <taxon>Eukaryota</taxon>
        <taxon>Metazoa</taxon>
        <taxon>Spiralia</taxon>
        <taxon>Gnathifera</taxon>
        <taxon>Rotifera</taxon>
        <taxon>Eurotatoria</taxon>
        <taxon>Bdelloidea</taxon>
        <taxon>Adinetida</taxon>
        <taxon>Adinetidae</taxon>
        <taxon>Adineta</taxon>
    </lineage>
</organism>